<reference evidence="2" key="1">
    <citation type="submission" date="2014-09" db="EMBL/GenBank/DDBJ databases">
        <authorList>
            <person name="Magalhaes I.L.F."/>
            <person name="Oliveira U."/>
            <person name="Santos F.R."/>
            <person name="Vidigal T.H.D.A."/>
            <person name="Brescovit A.D."/>
            <person name="Santos A.J."/>
        </authorList>
    </citation>
    <scope>NUCLEOTIDE SEQUENCE</scope>
    <source>
        <tissue evidence="2">Shoot tissue taken approximately 20 cm above the soil surface</tissue>
    </source>
</reference>
<dbReference type="EMBL" id="GBRH01236979">
    <property type="protein sequence ID" value="JAD60916.1"/>
    <property type="molecule type" value="Transcribed_RNA"/>
</dbReference>
<name>A0A0A9BC53_ARUDO</name>
<sequence>MHSSATVCSGSGGMVVRSRSRRGRGHAAERAWSSRRFLHVHQQRCSRIQSTARTLGPVPLAAASAVRYARRPTLPRREAAAAVSVPTTRGSTR</sequence>
<evidence type="ECO:0000313" key="2">
    <source>
        <dbReference type="EMBL" id="JAD60916.1"/>
    </source>
</evidence>
<evidence type="ECO:0000256" key="1">
    <source>
        <dbReference type="SAM" id="MobiDB-lite"/>
    </source>
</evidence>
<protein>
    <submittedName>
        <fullName evidence="2">Uncharacterized protein</fullName>
    </submittedName>
</protein>
<organism evidence="2">
    <name type="scientific">Arundo donax</name>
    <name type="common">Giant reed</name>
    <name type="synonym">Donax arundinaceus</name>
    <dbReference type="NCBI Taxonomy" id="35708"/>
    <lineage>
        <taxon>Eukaryota</taxon>
        <taxon>Viridiplantae</taxon>
        <taxon>Streptophyta</taxon>
        <taxon>Embryophyta</taxon>
        <taxon>Tracheophyta</taxon>
        <taxon>Spermatophyta</taxon>
        <taxon>Magnoliopsida</taxon>
        <taxon>Liliopsida</taxon>
        <taxon>Poales</taxon>
        <taxon>Poaceae</taxon>
        <taxon>PACMAD clade</taxon>
        <taxon>Arundinoideae</taxon>
        <taxon>Arundineae</taxon>
        <taxon>Arundo</taxon>
    </lineage>
</organism>
<accession>A0A0A9BC53</accession>
<proteinExistence type="predicted"/>
<dbReference type="AlphaFoldDB" id="A0A0A9BC53"/>
<feature type="region of interest" description="Disordered" evidence="1">
    <location>
        <begin position="1"/>
        <end position="30"/>
    </location>
</feature>
<reference evidence="2" key="2">
    <citation type="journal article" date="2015" name="Data Brief">
        <title>Shoot transcriptome of the giant reed, Arundo donax.</title>
        <authorList>
            <person name="Barrero R.A."/>
            <person name="Guerrero F.D."/>
            <person name="Moolhuijzen P."/>
            <person name="Goolsby J.A."/>
            <person name="Tidwell J."/>
            <person name="Bellgard S.E."/>
            <person name="Bellgard M.I."/>
        </authorList>
    </citation>
    <scope>NUCLEOTIDE SEQUENCE</scope>
    <source>
        <tissue evidence="2">Shoot tissue taken approximately 20 cm above the soil surface</tissue>
    </source>
</reference>